<dbReference type="PROSITE" id="PS50405">
    <property type="entry name" value="GST_CTER"/>
    <property type="match status" value="1"/>
</dbReference>
<accession>A0A7E5WTY3</accession>
<dbReference type="PROSITE" id="PS50404">
    <property type="entry name" value="GST_NTER"/>
    <property type="match status" value="1"/>
</dbReference>
<dbReference type="KEGG" id="tnl:113505306"/>
<dbReference type="InterPro" id="IPR040079">
    <property type="entry name" value="Glutathione_S-Trfase"/>
</dbReference>
<dbReference type="RefSeq" id="XP_026743732.1">
    <property type="nucleotide sequence ID" value="XM_026887931.1"/>
</dbReference>
<dbReference type="InterPro" id="IPR036282">
    <property type="entry name" value="Glutathione-S-Trfase_C_sf"/>
</dbReference>
<dbReference type="SFLD" id="SFLDG00358">
    <property type="entry name" value="Main_(cytGST)"/>
    <property type="match status" value="1"/>
</dbReference>
<evidence type="ECO:0000259" key="3">
    <source>
        <dbReference type="PROSITE" id="PS50405"/>
    </source>
</evidence>
<dbReference type="GO" id="GO:0006749">
    <property type="term" value="P:glutathione metabolic process"/>
    <property type="evidence" value="ECO:0007669"/>
    <property type="project" value="TreeGrafter"/>
</dbReference>
<evidence type="ECO:0000259" key="2">
    <source>
        <dbReference type="PROSITE" id="PS50404"/>
    </source>
</evidence>
<evidence type="ECO:0000313" key="5">
    <source>
        <dbReference type="RefSeq" id="XP_026743732.1"/>
    </source>
</evidence>
<protein>
    <submittedName>
        <fullName evidence="5">Glutathione S-transferase 1-like</fullName>
    </submittedName>
</protein>
<sequence length="222" mass="24626">MSITLHKSDGSPPARAAMMITELLKLKHERVDVNVMGGDHLKPEYLQKNPNHSVPMLDDNGFIVADSHVILTYLVEKYGQNQAQLYPKDIALRATVDQRLFFEASNVFGAIRALISLIMQQQPTEPSPEVIQKVNEAYKTLEAYLSKTKYVACDHLTVADISLASSISSLNGVIPIDAKYGKLRAWLSSLENEEWYKKGNAPGLAMFTGFINSVFEKNAGKA</sequence>
<name>A0A7E5WTY3_TRINI</name>
<organism evidence="4 5">
    <name type="scientific">Trichoplusia ni</name>
    <name type="common">Cabbage looper</name>
    <dbReference type="NCBI Taxonomy" id="7111"/>
    <lineage>
        <taxon>Eukaryota</taxon>
        <taxon>Metazoa</taxon>
        <taxon>Ecdysozoa</taxon>
        <taxon>Arthropoda</taxon>
        <taxon>Hexapoda</taxon>
        <taxon>Insecta</taxon>
        <taxon>Pterygota</taxon>
        <taxon>Neoptera</taxon>
        <taxon>Endopterygota</taxon>
        <taxon>Lepidoptera</taxon>
        <taxon>Glossata</taxon>
        <taxon>Ditrysia</taxon>
        <taxon>Noctuoidea</taxon>
        <taxon>Noctuidae</taxon>
        <taxon>Plusiinae</taxon>
        <taxon>Trichoplusia</taxon>
    </lineage>
</organism>
<dbReference type="SFLD" id="SFLDG01153">
    <property type="entry name" value="Main.4:_Theta-like"/>
    <property type="match status" value="1"/>
</dbReference>
<dbReference type="FunFam" id="3.40.30.10:FF:000034">
    <property type="entry name" value="glutathione S-transferase 1"/>
    <property type="match status" value="1"/>
</dbReference>
<evidence type="ECO:0000256" key="1">
    <source>
        <dbReference type="ARBA" id="ARBA00011738"/>
    </source>
</evidence>
<dbReference type="FunCoup" id="A0A7E5WTY3">
    <property type="interactions" value="283"/>
</dbReference>
<dbReference type="OrthoDB" id="2309723at2759"/>
<dbReference type="Gene3D" id="3.40.30.10">
    <property type="entry name" value="Glutaredoxin"/>
    <property type="match status" value="1"/>
</dbReference>
<proteinExistence type="predicted"/>
<evidence type="ECO:0000313" key="4">
    <source>
        <dbReference type="Proteomes" id="UP000322000"/>
    </source>
</evidence>
<dbReference type="AlphaFoldDB" id="A0A7E5WTY3"/>
<dbReference type="PANTHER" id="PTHR43969">
    <property type="entry name" value="GLUTATHIONE S TRANSFERASE D10, ISOFORM A-RELATED"/>
    <property type="match status" value="1"/>
</dbReference>
<reference evidence="5" key="1">
    <citation type="submission" date="2025-08" db="UniProtKB">
        <authorList>
            <consortium name="RefSeq"/>
        </authorList>
    </citation>
    <scope>IDENTIFICATION</scope>
</reference>
<gene>
    <name evidence="5" type="primary">LOC113505306</name>
</gene>
<dbReference type="InterPro" id="IPR004046">
    <property type="entry name" value="GST_C"/>
</dbReference>
<dbReference type="InParanoid" id="A0A7E5WTY3"/>
<feature type="domain" description="GST C-terminal" evidence="3">
    <location>
        <begin position="89"/>
        <end position="210"/>
    </location>
</feature>
<dbReference type="Pfam" id="PF00043">
    <property type="entry name" value="GST_C"/>
    <property type="match status" value="1"/>
</dbReference>
<dbReference type="SUPFAM" id="SSF52833">
    <property type="entry name" value="Thioredoxin-like"/>
    <property type="match status" value="1"/>
</dbReference>
<dbReference type="Pfam" id="PF13417">
    <property type="entry name" value="GST_N_3"/>
    <property type="match status" value="1"/>
</dbReference>
<dbReference type="GO" id="GO:0004364">
    <property type="term" value="F:glutathione transferase activity"/>
    <property type="evidence" value="ECO:0007669"/>
    <property type="project" value="TreeGrafter"/>
</dbReference>
<dbReference type="SFLD" id="SFLDS00019">
    <property type="entry name" value="Glutathione_Transferase_(cytos"/>
    <property type="match status" value="1"/>
</dbReference>
<dbReference type="Proteomes" id="UP000322000">
    <property type="component" value="Chromosome 25"/>
</dbReference>
<dbReference type="FunFam" id="1.20.1050.10:FF:000007">
    <property type="entry name" value="Glutathione S-transferase 1-1"/>
    <property type="match status" value="1"/>
</dbReference>
<keyword evidence="4" id="KW-1185">Reference proteome</keyword>
<dbReference type="SUPFAM" id="SSF47616">
    <property type="entry name" value="GST C-terminal domain-like"/>
    <property type="match status" value="1"/>
</dbReference>
<dbReference type="Gene3D" id="1.20.1050.10">
    <property type="match status" value="1"/>
</dbReference>
<dbReference type="InterPro" id="IPR010987">
    <property type="entry name" value="Glutathione-S-Trfase_C-like"/>
</dbReference>
<dbReference type="InterPro" id="IPR036249">
    <property type="entry name" value="Thioredoxin-like_sf"/>
</dbReference>
<comment type="subunit">
    <text evidence="1">Homodimer.</text>
</comment>
<dbReference type="GeneID" id="113505306"/>
<dbReference type="InterPro" id="IPR004045">
    <property type="entry name" value="Glutathione_S-Trfase_N"/>
</dbReference>
<dbReference type="PANTHER" id="PTHR43969:SF9">
    <property type="entry name" value="GLUTATHIONE S TRANSFERASE D10, ISOFORM A-RELATED"/>
    <property type="match status" value="1"/>
</dbReference>
<feature type="domain" description="GST N-terminal" evidence="2">
    <location>
        <begin position="1"/>
        <end position="82"/>
    </location>
</feature>